<dbReference type="PROSITE" id="PS50878">
    <property type="entry name" value="RT_POL"/>
    <property type="match status" value="1"/>
</dbReference>
<dbReference type="InterPro" id="IPR043128">
    <property type="entry name" value="Rev_trsase/Diguanyl_cyclase"/>
</dbReference>
<dbReference type="Gene3D" id="4.10.60.10">
    <property type="entry name" value="Zinc finger, CCHC-type"/>
    <property type="match status" value="1"/>
</dbReference>
<evidence type="ECO:0000313" key="14">
    <source>
        <dbReference type="Ensembl" id="ENSCCRP00010094594.1"/>
    </source>
</evidence>
<dbReference type="GO" id="GO:0015074">
    <property type="term" value="P:DNA integration"/>
    <property type="evidence" value="ECO:0007669"/>
    <property type="project" value="InterPro"/>
</dbReference>
<dbReference type="Pfam" id="PF17917">
    <property type="entry name" value="RT_RNaseH"/>
    <property type="match status" value="1"/>
</dbReference>
<keyword evidence="15" id="KW-1185">Reference proteome</keyword>
<dbReference type="PROSITE" id="PS50994">
    <property type="entry name" value="INTEGRASE"/>
    <property type="match status" value="1"/>
</dbReference>
<feature type="region of interest" description="Disordered" evidence="11">
    <location>
        <begin position="1244"/>
        <end position="1303"/>
    </location>
</feature>
<evidence type="ECO:0000256" key="11">
    <source>
        <dbReference type="SAM" id="MobiDB-lite"/>
    </source>
</evidence>
<dbReference type="CDD" id="cd05481">
    <property type="entry name" value="retropepsin_like_LTR_1"/>
    <property type="match status" value="1"/>
</dbReference>
<evidence type="ECO:0000259" key="12">
    <source>
        <dbReference type="PROSITE" id="PS50878"/>
    </source>
</evidence>
<evidence type="ECO:0000256" key="4">
    <source>
        <dbReference type="ARBA" id="ARBA00022679"/>
    </source>
</evidence>
<dbReference type="InterPro" id="IPR041373">
    <property type="entry name" value="RT_RNaseH"/>
</dbReference>
<dbReference type="InterPro" id="IPR012337">
    <property type="entry name" value="RNaseH-like_sf"/>
</dbReference>
<dbReference type="Gene3D" id="1.10.340.70">
    <property type="match status" value="1"/>
</dbReference>
<feature type="domain" description="Reverse transcriptase" evidence="12">
    <location>
        <begin position="467"/>
        <end position="644"/>
    </location>
</feature>
<evidence type="ECO:0000256" key="5">
    <source>
        <dbReference type="ARBA" id="ARBA00022695"/>
    </source>
</evidence>
<evidence type="ECO:0000256" key="2">
    <source>
        <dbReference type="ARBA" id="ARBA00012180"/>
    </source>
</evidence>
<evidence type="ECO:0000256" key="6">
    <source>
        <dbReference type="ARBA" id="ARBA00022722"/>
    </source>
</evidence>
<feature type="domain" description="Integrase catalytic" evidence="13">
    <location>
        <begin position="1009"/>
        <end position="1172"/>
    </location>
</feature>
<keyword evidence="4" id="KW-0808">Transferase</keyword>
<dbReference type="InterPro" id="IPR050951">
    <property type="entry name" value="Retrovirus_Pol_polyprotein"/>
</dbReference>
<keyword evidence="6" id="KW-0540">Nuclease</keyword>
<dbReference type="InterPro" id="IPR001584">
    <property type="entry name" value="Integrase_cat-core"/>
</dbReference>
<keyword evidence="9" id="KW-0695">RNA-directed DNA polymerase</keyword>
<dbReference type="InterPro" id="IPR043502">
    <property type="entry name" value="DNA/RNA_pol_sf"/>
</dbReference>
<evidence type="ECO:0000313" key="15">
    <source>
        <dbReference type="Proteomes" id="UP000694427"/>
    </source>
</evidence>
<keyword evidence="5" id="KW-0548">Nucleotidyltransferase</keyword>
<dbReference type="Pfam" id="PF00665">
    <property type="entry name" value="rve"/>
    <property type="match status" value="1"/>
</dbReference>
<dbReference type="PANTHER" id="PTHR37984:SF5">
    <property type="entry name" value="PROTEIN NYNRIN-LIKE"/>
    <property type="match status" value="1"/>
</dbReference>
<dbReference type="FunFam" id="1.10.340.70:FF:000003">
    <property type="entry name" value="Protein CBG25708"/>
    <property type="match status" value="1"/>
</dbReference>
<keyword evidence="7" id="KW-0255">Endonuclease</keyword>
<dbReference type="InterPro" id="IPR000477">
    <property type="entry name" value="RT_dom"/>
</dbReference>
<dbReference type="GO" id="GO:0004523">
    <property type="term" value="F:RNA-DNA hybrid ribonuclease activity"/>
    <property type="evidence" value="ECO:0007669"/>
    <property type="project" value="UniProtKB-EC"/>
</dbReference>
<dbReference type="SUPFAM" id="SSF56672">
    <property type="entry name" value="DNA/RNA polymerases"/>
    <property type="match status" value="1"/>
</dbReference>
<dbReference type="GO" id="GO:0003676">
    <property type="term" value="F:nucleic acid binding"/>
    <property type="evidence" value="ECO:0007669"/>
    <property type="project" value="InterPro"/>
</dbReference>
<dbReference type="Ensembl" id="ENSCCRT00010104960.1">
    <property type="protein sequence ID" value="ENSCCRP00010094594.1"/>
    <property type="gene ID" value="ENSCCRG00010041435.1"/>
</dbReference>
<dbReference type="SUPFAM" id="SSF53098">
    <property type="entry name" value="Ribonuclease H-like"/>
    <property type="match status" value="1"/>
</dbReference>
<dbReference type="FunFam" id="3.10.20.370:FF:000001">
    <property type="entry name" value="Retrovirus-related Pol polyprotein from transposon 17.6-like protein"/>
    <property type="match status" value="1"/>
</dbReference>
<organism evidence="14 15">
    <name type="scientific">Cyprinus carpio</name>
    <name type="common">Common carp</name>
    <dbReference type="NCBI Taxonomy" id="7962"/>
    <lineage>
        <taxon>Eukaryota</taxon>
        <taxon>Metazoa</taxon>
        <taxon>Chordata</taxon>
        <taxon>Craniata</taxon>
        <taxon>Vertebrata</taxon>
        <taxon>Euteleostomi</taxon>
        <taxon>Actinopterygii</taxon>
        <taxon>Neopterygii</taxon>
        <taxon>Teleostei</taxon>
        <taxon>Ostariophysi</taxon>
        <taxon>Cypriniformes</taxon>
        <taxon>Cyprinidae</taxon>
        <taxon>Cyprininae</taxon>
        <taxon>Cyprinus</taxon>
    </lineage>
</organism>
<reference evidence="14" key="1">
    <citation type="submission" date="2025-08" db="UniProtKB">
        <authorList>
            <consortium name="Ensembl"/>
        </authorList>
    </citation>
    <scope>IDENTIFICATION</scope>
</reference>
<feature type="compositionally biased region" description="Basic and acidic residues" evidence="11">
    <location>
        <begin position="1275"/>
        <end position="1284"/>
    </location>
</feature>
<dbReference type="GO" id="GO:0003964">
    <property type="term" value="F:RNA-directed DNA polymerase activity"/>
    <property type="evidence" value="ECO:0007669"/>
    <property type="project" value="UniProtKB-KW"/>
</dbReference>
<keyword evidence="8" id="KW-0378">Hydrolase</keyword>
<dbReference type="Gene3D" id="3.30.70.270">
    <property type="match status" value="2"/>
</dbReference>
<evidence type="ECO:0000256" key="10">
    <source>
        <dbReference type="ARBA" id="ARBA00039658"/>
    </source>
</evidence>
<dbReference type="CDD" id="cd09274">
    <property type="entry name" value="RNase_HI_RT_Ty3"/>
    <property type="match status" value="1"/>
</dbReference>
<dbReference type="Pfam" id="PF00078">
    <property type="entry name" value="RVT_1"/>
    <property type="match status" value="1"/>
</dbReference>
<evidence type="ECO:0000256" key="1">
    <source>
        <dbReference type="ARBA" id="ARBA00010879"/>
    </source>
</evidence>
<dbReference type="CDD" id="cd01647">
    <property type="entry name" value="RT_LTR"/>
    <property type="match status" value="1"/>
</dbReference>
<dbReference type="InterPro" id="IPR036397">
    <property type="entry name" value="RNaseH_sf"/>
</dbReference>
<dbReference type="EC" id="3.1.26.4" evidence="2"/>
<sequence>MESVKPPDAVNWTGNIDHEWRMFKQRFTLYLQAVGLDEASDARKIALLLTVAGPQSIEVFNTLVFAQAEDKGKYDVVMEKFDVHCTPRKNETFERYVFRSRLQQQGETFDSFLVDLKLKAKTCNFGLLQDSMVRDQIVFGINDKKVRERLLRETELTLNEAVRICQASEIAIQHAKTFSEHTKMSGSDNSAVAAVTEKQKSGMSKLKQQKELFNCKRCGKRHLPKQCPAYGKVCAKCKGQNHFAKQCFSKGGQSQRERVHAVEETSLSDTFFVGMVQKADISQERTEQADVNSVARDKWMTALEINGVTVSLKLDTGAKVNLISEYDVRAMKIKPRISQKTVQLKAYNGQNIPTKGTCTLRVKVKNREHYLMFVVVPDGHDSVLGDKACEDLGLVRRVYTINNGETQNSVEQIVKQFPDIFEGFGVLPFTYKIQLKKDAQPVVHAPRRVPAPLREKLRQELDKMTTMGVIEKVEEPTEWVNSMVCVKKANGDLRICMDPKDLNANIQREHYQIPTREEIISEMAGAKFFTKLDASQGFWQLKLHEDSTRYCTFNTPFGRYSFLRMPFGISSAPEVFHRAMEHVIEGIEGVRVYVDDIVLWGSTIEQHNKRLMDVLHRVRKYGLKLNRNKCQFGAKEITFLGDTLSERGVEPDKSKIQAILKMPRPTDRKAVLRVMGMINFVGKFIPNLSSKTVYLRELLCDKGEFRWTAGHEQEWGRLKTLLTTEPVLTFFDPTKKTKISTDASKDGMGAVLLQADGENWRPVAYASRTMTPTERRYAQIEKECLGLVYGLEKFHGYVYGLPTFVAETDHKPLIAIIKKNLNQMSPRIQRLMMRLQRYDMELMYTRGKHLVLADALSRAVEQSGNCESSTEADVTQHVNMVAEALPVTDTKLKQIAVETGKDKCLQLVIKHLNEGWPRGKCAQYYNIRTELSVVKGFLLRQDRIIIPQSLRQEMLKKLHEGHLGAEKCKRRARTAIYWPGINADIDKMVSTCDTCLKHHAKQQKEPMIITDPPDEPWQKVGTDLFFLDGRNYLLVIDYLSNYPEIALLSNTSSACVITHMKSIFARHGIPQVVCSDNGPCYSGRDFQKFAEEYGFQHVTSSPLYPQSNGKAEKGVHIVKLLLKKAVDSQSDPYLALLNYRASPLEHGVSPAEILMGRRLQTTLPCLATQNKRKYLKRKQKHLKLRQKANYDKASKSLEPLSNNDTVRLEDSNTWTKKATVLEEVKPRSYTVRTEDGQILRRNRRSLLKTKETAENTHTGDTDCAESTSETLPVLHHNEQAKEMHSPVLRRSNRTVKPPDRLNL</sequence>
<dbReference type="InterPro" id="IPR021109">
    <property type="entry name" value="Peptidase_aspartic_dom_sf"/>
</dbReference>
<dbReference type="SUPFAM" id="SSF50630">
    <property type="entry name" value="Acid proteases"/>
    <property type="match status" value="1"/>
</dbReference>
<dbReference type="Gene3D" id="3.10.10.10">
    <property type="entry name" value="HIV Type 1 Reverse Transcriptase, subunit A, domain 1"/>
    <property type="match status" value="1"/>
</dbReference>
<evidence type="ECO:0000256" key="7">
    <source>
        <dbReference type="ARBA" id="ARBA00022759"/>
    </source>
</evidence>
<proteinExistence type="inferred from homology"/>
<accession>A0A8C1NQP4</accession>
<protein>
    <recommendedName>
        <fullName evidence="10">Gypsy retrotransposon integrase-like protein 1</fullName>
        <ecNumber evidence="3">2.7.7.49</ecNumber>
        <ecNumber evidence="2">3.1.26.4</ecNumber>
    </recommendedName>
</protein>
<evidence type="ECO:0000256" key="3">
    <source>
        <dbReference type="ARBA" id="ARBA00012493"/>
    </source>
</evidence>
<dbReference type="Proteomes" id="UP000694427">
    <property type="component" value="Unplaced"/>
</dbReference>
<dbReference type="FunFam" id="3.10.10.10:FF:000003">
    <property type="entry name" value="Retrovirus-related Pol polyprotein from transposon 297-like Protein"/>
    <property type="match status" value="1"/>
</dbReference>
<dbReference type="EC" id="2.7.7.49" evidence="3"/>
<dbReference type="Pfam" id="PF17921">
    <property type="entry name" value="Integrase_H2C2"/>
    <property type="match status" value="1"/>
</dbReference>
<evidence type="ECO:0000259" key="13">
    <source>
        <dbReference type="PROSITE" id="PS50994"/>
    </source>
</evidence>
<dbReference type="FunFam" id="3.30.420.10:FF:000063">
    <property type="entry name" value="Retrovirus-related Pol polyprotein from transposon 297-like Protein"/>
    <property type="match status" value="1"/>
</dbReference>
<dbReference type="FunFam" id="3.30.70.270:FF:000063">
    <property type="entry name" value="Zinc knuckle domaincontaining protein"/>
    <property type="match status" value="1"/>
</dbReference>
<name>A0A8C1NQP4_CYPCA</name>
<dbReference type="Gene3D" id="2.40.70.10">
    <property type="entry name" value="Acid Proteases"/>
    <property type="match status" value="1"/>
</dbReference>
<dbReference type="InterPro" id="IPR041588">
    <property type="entry name" value="Integrase_H2C2"/>
</dbReference>
<dbReference type="Pfam" id="PF13975">
    <property type="entry name" value="gag-asp_proteas"/>
    <property type="match status" value="1"/>
</dbReference>
<dbReference type="PANTHER" id="PTHR37984">
    <property type="entry name" value="PROTEIN CBG26694"/>
    <property type="match status" value="1"/>
</dbReference>
<evidence type="ECO:0000256" key="8">
    <source>
        <dbReference type="ARBA" id="ARBA00022801"/>
    </source>
</evidence>
<evidence type="ECO:0000256" key="9">
    <source>
        <dbReference type="ARBA" id="ARBA00022918"/>
    </source>
</evidence>
<feature type="compositionally biased region" description="Basic and acidic residues" evidence="11">
    <location>
        <begin position="1248"/>
        <end position="1260"/>
    </location>
</feature>
<comment type="similarity">
    <text evidence="1">Belongs to the beta type-B retroviral polymerase family. HERV class-II K(HML-2) pol subfamily.</text>
</comment>
<dbReference type="Gene3D" id="3.30.420.10">
    <property type="entry name" value="Ribonuclease H-like superfamily/Ribonuclease H"/>
    <property type="match status" value="1"/>
</dbReference>
<reference evidence="14" key="2">
    <citation type="submission" date="2025-09" db="UniProtKB">
        <authorList>
            <consortium name="Ensembl"/>
        </authorList>
    </citation>
    <scope>IDENTIFICATION</scope>
</reference>